<keyword evidence="1" id="KW-0732">Signal</keyword>
<evidence type="ECO:0000256" key="1">
    <source>
        <dbReference type="SAM" id="SignalP"/>
    </source>
</evidence>
<gene>
    <name evidence="2" type="ORF">GGQ87_000934</name>
</gene>
<dbReference type="RefSeq" id="WP_168045538.1">
    <property type="nucleotide sequence ID" value="NZ_JAATJM010000001.1"/>
</dbReference>
<dbReference type="AlphaFoldDB" id="A0A7X5YIP2"/>
<accession>A0A7X5YIP2</accession>
<feature type="signal peptide" evidence="1">
    <location>
        <begin position="1"/>
        <end position="23"/>
    </location>
</feature>
<evidence type="ECO:0000313" key="2">
    <source>
        <dbReference type="EMBL" id="NJC40676.1"/>
    </source>
</evidence>
<comment type="caution">
    <text evidence="2">The sequence shown here is derived from an EMBL/GenBank/DDBJ whole genome shotgun (WGS) entry which is preliminary data.</text>
</comment>
<dbReference type="EMBL" id="JAATJM010000001">
    <property type="protein sequence ID" value="NJC40676.1"/>
    <property type="molecule type" value="Genomic_DNA"/>
</dbReference>
<proteinExistence type="predicted"/>
<dbReference type="Proteomes" id="UP000587415">
    <property type="component" value="Unassembled WGS sequence"/>
</dbReference>
<protein>
    <submittedName>
        <fullName evidence="2">Putative membrane protein</fullName>
    </submittedName>
</protein>
<evidence type="ECO:0000313" key="3">
    <source>
        <dbReference type="Proteomes" id="UP000587415"/>
    </source>
</evidence>
<reference evidence="2 3" key="1">
    <citation type="submission" date="2020-03" db="EMBL/GenBank/DDBJ databases">
        <title>Genomic Encyclopedia of Type Strains, Phase IV (KMG-IV): sequencing the most valuable type-strain genomes for metagenomic binning, comparative biology and taxonomic classification.</title>
        <authorList>
            <person name="Goeker M."/>
        </authorList>
    </citation>
    <scope>NUCLEOTIDE SEQUENCE [LARGE SCALE GENOMIC DNA]</scope>
    <source>
        <strain evidence="2 3">DSM 4736</strain>
    </source>
</reference>
<organism evidence="2 3">
    <name type="scientific">Brevundimonas alba</name>
    <dbReference type="NCBI Taxonomy" id="74314"/>
    <lineage>
        <taxon>Bacteria</taxon>
        <taxon>Pseudomonadati</taxon>
        <taxon>Pseudomonadota</taxon>
        <taxon>Alphaproteobacteria</taxon>
        <taxon>Caulobacterales</taxon>
        <taxon>Caulobacteraceae</taxon>
        <taxon>Brevundimonas</taxon>
    </lineage>
</organism>
<dbReference type="PROSITE" id="PS51257">
    <property type="entry name" value="PROKAR_LIPOPROTEIN"/>
    <property type="match status" value="1"/>
</dbReference>
<name>A0A7X5YIP2_9CAUL</name>
<sequence>MRAFALTAAAIFALSACSPPAEAPAQPDPAPAQPPVLAGVDLTKPLRAVGTEPFWAVELTGSELVYSGVDRPEQRAPQKPPVVQGTMAVWESNTGAGNPIKVTLTATDCSDGMSDRSYPLTAMVEISGEMLMGCAATVSALMSTGESGRVVDGAAAAAPAEPAAPQPVG</sequence>
<keyword evidence="3" id="KW-1185">Reference proteome</keyword>
<feature type="chain" id="PRO_5031469269" evidence="1">
    <location>
        <begin position="24"/>
        <end position="169"/>
    </location>
</feature>